<dbReference type="EMBL" id="VAUO01000001">
    <property type="protein sequence ID" value="TLP64901.1"/>
    <property type="molecule type" value="Genomic_DNA"/>
</dbReference>
<proteinExistence type="predicted"/>
<protein>
    <submittedName>
        <fullName evidence="2">DUF1543 domain-containing protein</fullName>
    </submittedName>
</protein>
<reference evidence="2 3" key="1">
    <citation type="submission" date="2019-05" db="EMBL/GenBank/DDBJ databases">
        <title>Pseudomonas sp. SC006 isolated from lettuce that can produce HBGAs.</title>
        <authorList>
            <person name="Wang D."/>
            <person name="Liao N."/>
            <person name="Liu D."/>
            <person name="Zhang Z."/>
            <person name="Zou S."/>
        </authorList>
    </citation>
    <scope>NUCLEOTIDE SEQUENCE [LARGE SCALE GENOMIC DNA]</scope>
    <source>
        <strain evidence="2 3">SC006</strain>
    </source>
</reference>
<evidence type="ECO:0000313" key="3">
    <source>
        <dbReference type="Proteomes" id="UP000309819"/>
    </source>
</evidence>
<dbReference type="Pfam" id="PF07566">
    <property type="entry name" value="DUF1543"/>
    <property type="match status" value="1"/>
</dbReference>
<dbReference type="InterPro" id="IPR011440">
    <property type="entry name" value="DUF1543"/>
</dbReference>
<dbReference type="AlphaFoldDB" id="A0A5R8ZGM5"/>
<organism evidence="2 3">
    <name type="scientific">Pseudomonas mosselii</name>
    <dbReference type="NCBI Taxonomy" id="78327"/>
    <lineage>
        <taxon>Bacteria</taxon>
        <taxon>Pseudomonadati</taxon>
        <taxon>Pseudomonadota</taxon>
        <taxon>Gammaproteobacteria</taxon>
        <taxon>Pseudomonadales</taxon>
        <taxon>Pseudomonadaceae</taxon>
        <taxon>Pseudomonas</taxon>
    </lineage>
</organism>
<accession>A0A5R8ZGM5</accession>
<dbReference type="Proteomes" id="UP000309819">
    <property type="component" value="Unassembled WGS sequence"/>
</dbReference>
<gene>
    <name evidence="2" type="ORF">FEM01_01605</name>
</gene>
<evidence type="ECO:0000259" key="1">
    <source>
        <dbReference type="Pfam" id="PF07566"/>
    </source>
</evidence>
<dbReference type="Gene3D" id="3.10.20.10">
    <property type="match status" value="2"/>
</dbReference>
<sequence>MLYIVLLGGRHPRASIEVHDVLFAQADSLQHAYPQLRKGWFGSQQGLHVDAWMEVAGIDRYRVEFADAAPGPDDPRLFFINLGGYEANVFGEAHRYLLVVATNKAEAKQRGRRQLQANWSKPHTDAVLDVDDCLPVDSVNGRYVHLIEGPHDGLRQYSDYLLL</sequence>
<feature type="domain" description="DUF1543" evidence="1">
    <location>
        <begin position="15"/>
        <end position="64"/>
    </location>
</feature>
<name>A0A5R8ZGM5_9PSED</name>
<comment type="caution">
    <text evidence="2">The sequence shown here is derived from an EMBL/GenBank/DDBJ whole genome shotgun (WGS) entry which is preliminary data.</text>
</comment>
<dbReference type="RefSeq" id="WP_138217540.1">
    <property type="nucleotide sequence ID" value="NZ_VAUO01000001.1"/>
</dbReference>
<dbReference type="OrthoDB" id="850243at2"/>
<keyword evidence="3" id="KW-1185">Reference proteome</keyword>
<evidence type="ECO:0000313" key="2">
    <source>
        <dbReference type="EMBL" id="TLP64901.1"/>
    </source>
</evidence>